<dbReference type="EMBL" id="BAABRN010000003">
    <property type="protein sequence ID" value="GAA5500762.1"/>
    <property type="molecule type" value="Genomic_DNA"/>
</dbReference>
<feature type="chain" id="PRO_5045321676" evidence="5">
    <location>
        <begin position="20"/>
        <end position="137"/>
    </location>
</feature>
<dbReference type="InterPro" id="IPR014756">
    <property type="entry name" value="Ig_E-set"/>
</dbReference>
<evidence type="ECO:0000313" key="7">
    <source>
        <dbReference type="EMBL" id="GAA5500762.1"/>
    </source>
</evidence>
<evidence type="ECO:0000256" key="3">
    <source>
        <dbReference type="ARBA" id="ARBA00022729"/>
    </source>
</evidence>
<accession>A0ABP9V659</accession>
<gene>
    <name evidence="7" type="primary">copC</name>
    <name evidence="7" type="ORF">Dxin01_00487</name>
</gene>
<dbReference type="InterPro" id="IPR007348">
    <property type="entry name" value="CopC_dom"/>
</dbReference>
<evidence type="ECO:0000256" key="1">
    <source>
        <dbReference type="ARBA" id="ARBA00004196"/>
    </source>
</evidence>
<keyword evidence="3 5" id="KW-0732">Signal</keyword>
<feature type="domain" description="CopC" evidence="6">
    <location>
        <begin position="18"/>
        <end position="136"/>
    </location>
</feature>
<comment type="caution">
    <text evidence="7">The sequence shown here is derived from an EMBL/GenBank/DDBJ whole genome shotgun (WGS) entry which is preliminary data.</text>
</comment>
<feature type="signal peptide" evidence="5">
    <location>
        <begin position="1"/>
        <end position="19"/>
    </location>
</feature>
<dbReference type="InterPro" id="IPR014755">
    <property type="entry name" value="Cu-Rt/internalin_Ig-like"/>
</dbReference>
<dbReference type="InterPro" id="IPR032694">
    <property type="entry name" value="CopC/D"/>
</dbReference>
<dbReference type="RefSeq" id="WP_353540742.1">
    <property type="nucleotide sequence ID" value="NZ_BAABRN010000003.1"/>
</dbReference>
<dbReference type="SUPFAM" id="SSF81296">
    <property type="entry name" value="E set domains"/>
    <property type="match status" value="1"/>
</dbReference>
<evidence type="ECO:0000313" key="8">
    <source>
        <dbReference type="Proteomes" id="UP001458946"/>
    </source>
</evidence>
<keyword evidence="4" id="KW-0186">Copper</keyword>
<proteinExistence type="predicted"/>
<evidence type="ECO:0000259" key="6">
    <source>
        <dbReference type="Pfam" id="PF04234"/>
    </source>
</evidence>
<dbReference type="PANTHER" id="PTHR34820">
    <property type="entry name" value="INNER MEMBRANE PROTEIN YEBZ"/>
    <property type="match status" value="1"/>
</dbReference>
<name>A0ABP9V659_9DEIO</name>
<dbReference type="PANTHER" id="PTHR34820:SF4">
    <property type="entry name" value="INNER MEMBRANE PROTEIN YEBZ"/>
    <property type="match status" value="1"/>
</dbReference>
<comment type="subcellular location">
    <subcellularLocation>
        <location evidence="1">Cell envelope</location>
    </subcellularLocation>
</comment>
<dbReference type="Gene3D" id="2.60.40.1220">
    <property type="match status" value="1"/>
</dbReference>
<keyword evidence="2" id="KW-0479">Metal-binding</keyword>
<protein>
    <submittedName>
        <fullName evidence="7">Copper resistance protein C</fullName>
    </submittedName>
</protein>
<keyword evidence="8" id="KW-1185">Reference proteome</keyword>
<dbReference type="Pfam" id="PF04234">
    <property type="entry name" value="CopC"/>
    <property type="match status" value="1"/>
</dbReference>
<evidence type="ECO:0000256" key="2">
    <source>
        <dbReference type="ARBA" id="ARBA00022723"/>
    </source>
</evidence>
<evidence type="ECO:0000256" key="5">
    <source>
        <dbReference type="SAM" id="SignalP"/>
    </source>
</evidence>
<dbReference type="Proteomes" id="UP001458946">
    <property type="component" value="Unassembled WGS sequence"/>
</dbReference>
<organism evidence="7 8">
    <name type="scientific">Deinococcus xinjiangensis</name>
    <dbReference type="NCBI Taxonomy" id="457454"/>
    <lineage>
        <taxon>Bacteria</taxon>
        <taxon>Thermotogati</taxon>
        <taxon>Deinococcota</taxon>
        <taxon>Deinococci</taxon>
        <taxon>Deinococcales</taxon>
        <taxon>Deinococcaceae</taxon>
        <taxon>Deinococcus</taxon>
    </lineage>
</organism>
<sequence length="137" mass="14300">MKKYLMLALLLGGFASAHTQITSLSPAAGATVTAPKTVTLTLSEAVDQKFVTIKVYPIKAAGDLLTLNRAAAALAKTALGSKNDASARVDMAQPKSGMAQTLSVPLKPLKAGTYAIMWRLLSDDGHVVSGQSVFKVK</sequence>
<evidence type="ECO:0000256" key="4">
    <source>
        <dbReference type="ARBA" id="ARBA00023008"/>
    </source>
</evidence>
<reference evidence="7 8" key="1">
    <citation type="submission" date="2024-02" db="EMBL/GenBank/DDBJ databases">
        <title>Deinococcus xinjiangensis NBRC 107630.</title>
        <authorList>
            <person name="Ichikawa N."/>
            <person name="Katano-Makiyama Y."/>
            <person name="Hidaka K."/>
        </authorList>
    </citation>
    <scope>NUCLEOTIDE SEQUENCE [LARGE SCALE GENOMIC DNA]</scope>
    <source>
        <strain evidence="7 8">NBRC 107630</strain>
    </source>
</reference>